<gene>
    <name evidence="1" type="ORF">LVIROSA_LOCUS17478</name>
</gene>
<evidence type="ECO:0000313" key="2">
    <source>
        <dbReference type="Proteomes" id="UP001157418"/>
    </source>
</evidence>
<sequence length="156" mass="18134">MSMFFSPPLLIQEALRVLKTPIISRHSRHRSPPYMAATSTISVCFFCYWDWSYLVEIHRSKIQRHFHLNKDEHEINFLAPSCLKIKAVAHLEGKYGGMSMKDKKNAFRLGALRPTDCFYVPDVAILYWIQLSFMNNLKVLFLSISNANPLYFMGDV</sequence>
<dbReference type="EMBL" id="CAKMRJ010003334">
    <property type="protein sequence ID" value="CAH1430724.1"/>
    <property type="molecule type" value="Genomic_DNA"/>
</dbReference>
<accession>A0AAU9MXF7</accession>
<protein>
    <submittedName>
        <fullName evidence="1">Uncharacterized protein</fullName>
    </submittedName>
</protein>
<name>A0AAU9MXF7_9ASTR</name>
<evidence type="ECO:0000313" key="1">
    <source>
        <dbReference type="EMBL" id="CAH1430724.1"/>
    </source>
</evidence>
<dbReference type="AlphaFoldDB" id="A0AAU9MXF7"/>
<keyword evidence="2" id="KW-1185">Reference proteome</keyword>
<organism evidence="1 2">
    <name type="scientific">Lactuca virosa</name>
    <dbReference type="NCBI Taxonomy" id="75947"/>
    <lineage>
        <taxon>Eukaryota</taxon>
        <taxon>Viridiplantae</taxon>
        <taxon>Streptophyta</taxon>
        <taxon>Embryophyta</taxon>
        <taxon>Tracheophyta</taxon>
        <taxon>Spermatophyta</taxon>
        <taxon>Magnoliopsida</taxon>
        <taxon>eudicotyledons</taxon>
        <taxon>Gunneridae</taxon>
        <taxon>Pentapetalae</taxon>
        <taxon>asterids</taxon>
        <taxon>campanulids</taxon>
        <taxon>Asterales</taxon>
        <taxon>Asteraceae</taxon>
        <taxon>Cichorioideae</taxon>
        <taxon>Cichorieae</taxon>
        <taxon>Lactucinae</taxon>
        <taxon>Lactuca</taxon>
    </lineage>
</organism>
<proteinExistence type="predicted"/>
<reference evidence="1 2" key="1">
    <citation type="submission" date="2022-01" db="EMBL/GenBank/DDBJ databases">
        <authorList>
            <person name="Xiong W."/>
            <person name="Schranz E."/>
        </authorList>
    </citation>
    <scope>NUCLEOTIDE SEQUENCE [LARGE SCALE GENOMIC DNA]</scope>
</reference>
<dbReference type="Proteomes" id="UP001157418">
    <property type="component" value="Unassembled WGS sequence"/>
</dbReference>
<comment type="caution">
    <text evidence="1">The sequence shown here is derived from an EMBL/GenBank/DDBJ whole genome shotgun (WGS) entry which is preliminary data.</text>
</comment>